<dbReference type="EMBL" id="HBKQ01017264">
    <property type="protein sequence ID" value="CAE2230264.1"/>
    <property type="molecule type" value="Transcribed_RNA"/>
</dbReference>
<organism evidence="3">
    <name type="scientific">Odontella aurita</name>
    <dbReference type="NCBI Taxonomy" id="265563"/>
    <lineage>
        <taxon>Eukaryota</taxon>
        <taxon>Sar</taxon>
        <taxon>Stramenopiles</taxon>
        <taxon>Ochrophyta</taxon>
        <taxon>Bacillariophyta</taxon>
        <taxon>Mediophyceae</taxon>
        <taxon>Biddulphiophycidae</taxon>
        <taxon>Eupodiscales</taxon>
        <taxon>Odontellaceae</taxon>
        <taxon>Odontella</taxon>
    </lineage>
</organism>
<name>A0A7S4IIA5_9STRA</name>
<evidence type="ECO:0000313" key="3">
    <source>
        <dbReference type="EMBL" id="CAE2230264.1"/>
    </source>
</evidence>
<evidence type="ECO:0000256" key="2">
    <source>
        <dbReference type="SAM" id="Phobius"/>
    </source>
</evidence>
<feature type="region of interest" description="Disordered" evidence="1">
    <location>
        <begin position="112"/>
        <end position="131"/>
    </location>
</feature>
<reference evidence="3" key="1">
    <citation type="submission" date="2021-01" db="EMBL/GenBank/DDBJ databases">
        <authorList>
            <person name="Corre E."/>
            <person name="Pelletier E."/>
            <person name="Niang G."/>
            <person name="Scheremetjew M."/>
            <person name="Finn R."/>
            <person name="Kale V."/>
            <person name="Holt S."/>
            <person name="Cochrane G."/>
            <person name="Meng A."/>
            <person name="Brown T."/>
            <person name="Cohen L."/>
        </authorList>
    </citation>
    <scope>NUCLEOTIDE SEQUENCE</scope>
    <source>
        <strain evidence="3">Isolate 1302-5</strain>
    </source>
</reference>
<accession>A0A7S4IIA5</accession>
<keyword evidence="2" id="KW-0812">Transmembrane</keyword>
<keyword evidence="2" id="KW-0472">Membrane</keyword>
<protein>
    <recommendedName>
        <fullName evidence="4">Methyltransferase domain-containing protein</fullName>
    </recommendedName>
</protein>
<dbReference type="AlphaFoldDB" id="A0A7S4IIA5"/>
<sequence length="943" mass="105386">MTSRRNKTSFFRKDGDDIVVGGSRGNVLQSSLFLGGRLVIFFAAISVAIVLASHQAILGAPTNIDGRGGLHSRGLVLDGDGPFHEEHGSNGQGRRVGGRAGMERFAVSNGVALEEPNDGGEGNEGPLINPALPTEKEERAKEIRPNDDGDGEAYRFPYYDAPPLHSDMEPTPPLNESDLSAVVERTNRRSKIVNGRLEELRRRKDDGNGNATEAGLDFATKRVDGGNRDISSFACPSLDDDKYRGTDGFHRYEWYSKASTWEDAGQWLIKPSDFNSMVVQLVRSFPQDAKFERGDRVYESACGSGLFLTALEDAVEIVEGKGRGELDLSMHGSDIMANSMDMIKRAVYPDGTGTFCPADSHDLTHIPPNNFDWSVTGFLEPMRTNSRSTAERWMRWWVYHMARIAKPNGWILVAFNYQPGSEHEGSANVEDVNWWRKVRQTSLWRVRPESVQIVWQSADWPKRKHTKHRYHVLMRRDDTPFGEGGCDHVKFRAKVDPDYQECRFTGEESKEGYAYEPLEEFMVAGRNLASSHGPNGHSLLEARVDGSSNDAAHSFKLYRDFYMGNQLLSGGGEESSPSSWDDLARKRWRLTSRTSSFYADKAAQKSWLSETMGVDVPRAYALKYASELIEDDRRKGGDGDGGDEGDDDASAKRLATKIEGLLPRRDVLMDYVVKPTRSSGAEGVRLVSLDGRRQHLDYDEEKTALVGFQRDPLLPSGGKSSSVMRQLALPLAEYLTSEPSSGDSMALRNVRPGFIIEERFVTPTMTRRNGTTANDALQHPLELEVLCLWGRVWMSTFRRGETVFGLVRRDGTMADIESPREVPGLPHWVDWDRVVDIAERLAHGKDMIRVDVLVGVPAEELNKAMEEEGGGGLENGGKNRQEDHLRMRYVVTEVEFQPVAEWMGMPSDVLEEGARLWTSGYEMLNLELVENEEVPESFLNGNS</sequence>
<evidence type="ECO:0000256" key="1">
    <source>
        <dbReference type="SAM" id="MobiDB-lite"/>
    </source>
</evidence>
<keyword evidence="2" id="KW-1133">Transmembrane helix</keyword>
<dbReference type="InterPro" id="IPR029063">
    <property type="entry name" value="SAM-dependent_MTases_sf"/>
</dbReference>
<proteinExistence type="predicted"/>
<feature type="transmembrane region" description="Helical" evidence="2">
    <location>
        <begin position="32"/>
        <end position="52"/>
    </location>
</feature>
<gene>
    <name evidence="3" type="ORF">OAUR00152_LOCUS11662</name>
</gene>
<dbReference type="SUPFAM" id="SSF53335">
    <property type="entry name" value="S-adenosyl-L-methionine-dependent methyltransferases"/>
    <property type="match status" value="1"/>
</dbReference>
<evidence type="ECO:0008006" key="4">
    <source>
        <dbReference type="Google" id="ProtNLM"/>
    </source>
</evidence>
<dbReference type="Gene3D" id="3.40.50.150">
    <property type="entry name" value="Vaccinia Virus protein VP39"/>
    <property type="match status" value="1"/>
</dbReference>